<dbReference type="SUPFAM" id="SSF53383">
    <property type="entry name" value="PLP-dependent transferases"/>
    <property type="match status" value="1"/>
</dbReference>
<evidence type="ECO:0000256" key="1">
    <source>
        <dbReference type="ARBA" id="ARBA00022898"/>
    </source>
</evidence>
<dbReference type="AlphaFoldDB" id="A0AAW1SD49"/>
<accession>A0AAW1SD49</accession>
<organism evidence="4 5">
    <name type="scientific">Elliptochloris bilobata</name>
    <dbReference type="NCBI Taxonomy" id="381761"/>
    <lineage>
        <taxon>Eukaryota</taxon>
        <taxon>Viridiplantae</taxon>
        <taxon>Chlorophyta</taxon>
        <taxon>core chlorophytes</taxon>
        <taxon>Trebouxiophyceae</taxon>
        <taxon>Trebouxiophyceae incertae sedis</taxon>
        <taxon>Elliptochloris clade</taxon>
        <taxon>Elliptochloris</taxon>
    </lineage>
</organism>
<dbReference type="InterPro" id="IPR000192">
    <property type="entry name" value="Aminotrans_V_dom"/>
</dbReference>
<feature type="compositionally biased region" description="Low complexity" evidence="2">
    <location>
        <begin position="502"/>
        <end position="512"/>
    </location>
</feature>
<dbReference type="PANTHER" id="PTHR43092:SF2">
    <property type="entry name" value="HERCYNYLCYSTEINE SULFOXIDE LYASE"/>
    <property type="match status" value="1"/>
</dbReference>
<evidence type="ECO:0000313" key="4">
    <source>
        <dbReference type="EMBL" id="KAK9843770.1"/>
    </source>
</evidence>
<dbReference type="InterPro" id="IPR015424">
    <property type="entry name" value="PyrdxlP-dep_Trfase"/>
</dbReference>
<protein>
    <recommendedName>
        <fullName evidence="3">Aminotransferase class V domain-containing protein</fullName>
    </recommendedName>
</protein>
<keyword evidence="1" id="KW-0663">Pyridoxal phosphate</keyword>
<reference evidence="4 5" key="1">
    <citation type="journal article" date="2024" name="Nat. Commun.">
        <title>Phylogenomics reveals the evolutionary origins of lichenization in chlorophyte algae.</title>
        <authorList>
            <person name="Puginier C."/>
            <person name="Libourel C."/>
            <person name="Otte J."/>
            <person name="Skaloud P."/>
            <person name="Haon M."/>
            <person name="Grisel S."/>
            <person name="Petersen M."/>
            <person name="Berrin J.G."/>
            <person name="Delaux P.M."/>
            <person name="Dal Grande F."/>
            <person name="Keller J."/>
        </authorList>
    </citation>
    <scope>NUCLEOTIDE SEQUENCE [LARGE SCALE GENOMIC DNA]</scope>
    <source>
        <strain evidence="4 5">SAG 245.80</strain>
    </source>
</reference>
<evidence type="ECO:0000313" key="5">
    <source>
        <dbReference type="Proteomes" id="UP001445335"/>
    </source>
</evidence>
<feature type="region of interest" description="Disordered" evidence="2">
    <location>
        <begin position="498"/>
        <end position="521"/>
    </location>
</feature>
<dbReference type="Gene3D" id="3.90.1150.10">
    <property type="entry name" value="Aspartate Aminotransferase, domain 1"/>
    <property type="match status" value="1"/>
</dbReference>
<evidence type="ECO:0000256" key="2">
    <source>
        <dbReference type="SAM" id="MobiDB-lite"/>
    </source>
</evidence>
<feature type="domain" description="Aminotransferase class V" evidence="3">
    <location>
        <begin position="144"/>
        <end position="416"/>
    </location>
</feature>
<proteinExistence type="predicted"/>
<dbReference type="InterPro" id="IPR015421">
    <property type="entry name" value="PyrdxlP-dep_Trfase_major"/>
</dbReference>
<dbReference type="PANTHER" id="PTHR43092">
    <property type="entry name" value="L-CYSTEINE DESULFHYDRASE"/>
    <property type="match status" value="1"/>
</dbReference>
<dbReference type="Proteomes" id="UP001445335">
    <property type="component" value="Unassembled WGS sequence"/>
</dbReference>
<keyword evidence="5" id="KW-1185">Reference proteome</keyword>
<dbReference type="Gene3D" id="3.40.640.10">
    <property type="entry name" value="Type I PLP-dependent aspartate aminotransferase-like (Major domain)"/>
    <property type="match status" value="1"/>
</dbReference>
<sequence length="521" mass="56297">MFNDEGVLLKVTQHFFQKGLIVLAFWFGRRQVQRFTKKQPSKKSCEEVFFRVIRDPNHDFKPANPLWLVEAAEWATSGVPPEHQPPECPLLTKFKEDVHERGFHVEPGRAARDALFMLDPEMAYLNHGSFGAAFRLAAEVQAWYQAQIEREPVHYFEGMQLAAISMAKAELSRFICARPRDVVAVSNATSAAAVVMASVPLGPGDFLLCTTMTYAAVANALARTAERAGAGLIVVELDLYTLLAGDGAIAARFRAALAAVPRGRVRLAVVDHIGSNPPIEFPLPAIIAACRAAGAKVLVDGAHALGAVPLDVPALGADYYTSNCHKWLCTPKAAAFLWAAPAEQAVLVPRVTSHGYRVGFQGEFLWAGTTDETAWLAVPAALAVIQAMGPGKQAAHARKMLAAAVPLLQAAFGTSVTLRCGTMSLLELPELPDFPPTAVTAKQLHELLRSRFKVEVPISCWGGRLWVRISAQLYNELRNYQRLADAISELRRTEPAGASAYGGAPNGLANGAAPPPALEQM</sequence>
<gene>
    <name evidence="4" type="ORF">WJX81_005645</name>
</gene>
<dbReference type="EMBL" id="JALJOU010000005">
    <property type="protein sequence ID" value="KAK9843770.1"/>
    <property type="molecule type" value="Genomic_DNA"/>
</dbReference>
<evidence type="ECO:0000259" key="3">
    <source>
        <dbReference type="Pfam" id="PF00266"/>
    </source>
</evidence>
<name>A0AAW1SD49_9CHLO</name>
<comment type="caution">
    <text evidence="4">The sequence shown here is derived from an EMBL/GenBank/DDBJ whole genome shotgun (WGS) entry which is preliminary data.</text>
</comment>
<dbReference type="InterPro" id="IPR015422">
    <property type="entry name" value="PyrdxlP-dep_Trfase_small"/>
</dbReference>
<dbReference type="Pfam" id="PF00266">
    <property type="entry name" value="Aminotran_5"/>
    <property type="match status" value="1"/>
</dbReference>